<dbReference type="WBParaSite" id="TREG1_105750.1">
    <property type="protein sequence ID" value="TREG1_105750.1"/>
    <property type="gene ID" value="TREG1_105750"/>
</dbReference>
<evidence type="ECO:0000313" key="2">
    <source>
        <dbReference type="Proteomes" id="UP000050795"/>
    </source>
</evidence>
<name>A0AA85IVJ6_TRIRE</name>
<protein>
    <recommendedName>
        <fullName evidence="4">Secreted protein</fullName>
    </recommendedName>
</protein>
<sequence length="76" mass="8897">MRNLFWNSWCILCMAIIRIMLTEVFSSPQTCKNCTTLSTEFDVYVPTTGMATEEGTYSWLEYLFNSIYTLMDFPLL</sequence>
<dbReference type="Proteomes" id="UP000050795">
    <property type="component" value="Unassembled WGS sequence"/>
</dbReference>
<feature type="chain" id="PRO_5041647314" description="Secreted protein" evidence="1">
    <location>
        <begin position="27"/>
        <end position="76"/>
    </location>
</feature>
<evidence type="ECO:0000313" key="3">
    <source>
        <dbReference type="WBParaSite" id="TREG1_105750.1"/>
    </source>
</evidence>
<accession>A0AA85IVJ6</accession>
<keyword evidence="2" id="KW-1185">Reference proteome</keyword>
<evidence type="ECO:0000256" key="1">
    <source>
        <dbReference type="SAM" id="SignalP"/>
    </source>
</evidence>
<organism evidence="2 3">
    <name type="scientific">Trichobilharzia regenti</name>
    <name type="common">Nasal bird schistosome</name>
    <dbReference type="NCBI Taxonomy" id="157069"/>
    <lineage>
        <taxon>Eukaryota</taxon>
        <taxon>Metazoa</taxon>
        <taxon>Spiralia</taxon>
        <taxon>Lophotrochozoa</taxon>
        <taxon>Platyhelminthes</taxon>
        <taxon>Trematoda</taxon>
        <taxon>Digenea</taxon>
        <taxon>Strigeidida</taxon>
        <taxon>Schistosomatoidea</taxon>
        <taxon>Schistosomatidae</taxon>
        <taxon>Trichobilharzia</taxon>
    </lineage>
</organism>
<reference evidence="3" key="2">
    <citation type="submission" date="2023-11" db="UniProtKB">
        <authorList>
            <consortium name="WormBaseParasite"/>
        </authorList>
    </citation>
    <scope>IDENTIFICATION</scope>
</reference>
<evidence type="ECO:0008006" key="4">
    <source>
        <dbReference type="Google" id="ProtNLM"/>
    </source>
</evidence>
<proteinExistence type="predicted"/>
<feature type="signal peptide" evidence="1">
    <location>
        <begin position="1"/>
        <end position="26"/>
    </location>
</feature>
<reference evidence="2" key="1">
    <citation type="submission" date="2022-06" db="EMBL/GenBank/DDBJ databases">
        <authorList>
            <person name="Berger JAMES D."/>
            <person name="Berger JAMES D."/>
        </authorList>
    </citation>
    <scope>NUCLEOTIDE SEQUENCE [LARGE SCALE GENOMIC DNA]</scope>
</reference>
<dbReference type="AlphaFoldDB" id="A0AA85IVJ6"/>
<keyword evidence="1" id="KW-0732">Signal</keyword>